<dbReference type="EMBL" id="BNBF01000039">
    <property type="protein sequence ID" value="GHG75762.1"/>
    <property type="molecule type" value="Genomic_DNA"/>
</dbReference>
<keyword evidence="4" id="KW-1185">Reference proteome</keyword>
<dbReference type="SMART" id="SM00065">
    <property type="entry name" value="GAF"/>
    <property type="match status" value="1"/>
</dbReference>
<dbReference type="Pfam" id="PF13185">
    <property type="entry name" value="GAF_2"/>
    <property type="match status" value="1"/>
</dbReference>
<accession>A0A919F3B9</accession>
<evidence type="ECO:0000313" key="3">
    <source>
        <dbReference type="EMBL" id="GHG75762.1"/>
    </source>
</evidence>
<reference evidence="4" key="1">
    <citation type="journal article" date="2019" name="Int. J. Syst. Evol. Microbiol.">
        <title>The Global Catalogue of Microorganisms (GCM) 10K type strain sequencing project: providing services to taxonomists for standard genome sequencing and annotation.</title>
        <authorList>
            <consortium name="The Broad Institute Genomics Platform"/>
            <consortium name="The Broad Institute Genome Sequencing Center for Infectious Disease"/>
            <person name="Wu L."/>
            <person name="Ma J."/>
        </authorList>
    </citation>
    <scope>NUCLEOTIDE SEQUENCE [LARGE SCALE GENOMIC DNA]</scope>
    <source>
        <strain evidence="4">JCM 4253</strain>
    </source>
</reference>
<dbReference type="InterPro" id="IPR025736">
    <property type="entry name" value="PucR_C-HTH_dom"/>
</dbReference>
<evidence type="ECO:0000256" key="1">
    <source>
        <dbReference type="ARBA" id="ARBA00006754"/>
    </source>
</evidence>
<dbReference type="Proteomes" id="UP000619355">
    <property type="component" value="Unassembled WGS sequence"/>
</dbReference>
<dbReference type="Gene3D" id="3.30.450.40">
    <property type="match status" value="1"/>
</dbReference>
<evidence type="ECO:0000313" key="4">
    <source>
        <dbReference type="Proteomes" id="UP000619355"/>
    </source>
</evidence>
<dbReference type="InterPro" id="IPR051448">
    <property type="entry name" value="CdaR-like_regulators"/>
</dbReference>
<feature type="domain" description="GAF" evidence="2">
    <location>
        <begin position="80"/>
        <end position="231"/>
    </location>
</feature>
<dbReference type="RefSeq" id="WP_229900845.1">
    <property type="nucleotide sequence ID" value="NZ_BNBF01000039.1"/>
</dbReference>
<protein>
    <recommendedName>
        <fullName evidence="2">GAF domain-containing protein</fullName>
    </recommendedName>
</protein>
<dbReference type="Pfam" id="PF17853">
    <property type="entry name" value="GGDEF_2"/>
    <property type="match status" value="1"/>
</dbReference>
<dbReference type="PANTHER" id="PTHR33744:SF1">
    <property type="entry name" value="DNA-BINDING TRANSCRIPTIONAL ACTIVATOR ADER"/>
    <property type="match status" value="1"/>
</dbReference>
<dbReference type="InterPro" id="IPR041522">
    <property type="entry name" value="CdaR_GGDEF"/>
</dbReference>
<dbReference type="PANTHER" id="PTHR33744">
    <property type="entry name" value="CARBOHYDRATE DIACID REGULATOR"/>
    <property type="match status" value="1"/>
</dbReference>
<evidence type="ECO:0000259" key="2">
    <source>
        <dbReference type="SMART" id="SM00065"/>
    </source>
</evidence>
<dbReference type="Pfam" id="PF13556">
    <property type="entry name" value="HTH_30"/>
    <property type="match status" value="1"/>
</dbReference>
<dbReference type="InterPro" id="IPR029016">
    <property type="entry name" value="GAF-like_dom_sf"/>
</dbReference>
<comment type="caution">
    <text evidence="3">The sequence shown here is derived from an EMBL/GenBank/DDBJ whole genome shotgun (WGS) entry which is preliminary data.</text>
</comment>
<organism evidence="3 4">
    <name type="scientific">Streptomyces capoamus</name>
    <dbReference type="NCBI Taxonomy" id="68183"/>
    <lineage>
        <taxon>Bacteria</taxon>
        <taxon>Bacillati</taxon>
        <taxon>Actinomycetota</taxon>
        <taxon>Actinomycetes</taxon>
        <taxon>Kitasatosporales</taxon>
        <taxon>Streptomycetaceae</taxon>
        <taxon>Streptomyces</taxon>
    </lineage>
</organism>
<dbReference type="SUPFAM" id="SSF55781">
    <property type="entry name" value="GAF domain-like"/>
    <property type="match status" value="1"/>
</dbReference>
<name>A0A919F3B9_9ACTN</name>
<proteinExistence type="inferred from homology"/>
<dbReference type="InterPro" id="IPR003018">
    <property type="entry name" value="GAF"/>
</dbReference>
<dbReference type="Gene3D" id="1.10.10.2840">
    <property type="entry name" value="PucR C-terminal helix-turn-helix domain"/>
    <property type="match status" value="1"/>
</dbReference>
<gene>
    <name evidence="3" type="ORF">GCM10018980_73390</name>
</gene>
<dbReference type="InterPro" id="IPR042070">
    <property type="entry name" value="PucR_C-HTH_sf"/>
</dbReference>
<comment type="similarity">
    <text evidence="1">Belongs to the CdaR family.</text>
</comment>
<sequence length="646" mass="69178">MADEALEILELLKREAPASALTDLIRRARAAGVSERELARLSKAVDLSLGIHALFERRQQREAGLAALVDTARDLTLPYDVDALLKLITRRARLLLALDMSWVTFDDLEHECSRVRAADGHATALTIGFSVPMSGGVGRRAAQGWAPFWSADYLNDDGFTHSPVIDEVVRAEGLQAVMAVPLQHEGTRLGVLYVADRRVRHFTPDEVSLMSSLADLAAVAIEKARLLEHARHEVVELAQDSTRARISSATVQHLVEHHGRLLDLVLRGGGLSALTAEAATGLGGALLVRDTAGRVLAGSAGTAPEPDRDELHTALLDAHAEGRPAATRSGEGRVWVASVGAGDRLLGSLALVTPEPADDQQVRLLALAARTAAVAMLIPDGVAATQGQLRDEFFRRLLRGTPAPPEQIAEQARRLDLDLDSPHVVVVARLEKGTGLRGRVAAWASSYTHRQHGLRHLDGDHVVLLLPGDDPGPVAHVVSKELSEALHGVVTVGSARPVTSPTAIAAAYQEARRCLDAVARLMGPGAAASPDDLGFLGLLLSDQPDVRSFISAAIGPVLDYDEQQYTDLVATLEAYFASASSPSRAAEVLHVHPNTVSRRLERITELLGEGWQKPSRALQVQLALQLQRTRALLTGDRAAQAGHAVR</sequence>
<dbReference type="AlphaFoldDB" id="A0A919F3B9"/>